<gene>
    <name evidence="2" type="ORF">GCK32_001192</name>
</gene>
<dbReference type="Gene3D" id="1.10.490.10">
    <property type="entry name" value="Globins"/>
    <property type="match status" value="1"/>
</dbReference>
<sequence>MGGDSSKIRTSSSAHEKLPAIRLPASASYYEGMYRNCDPINRVRNGSSNSRNGQKHPLSMKMRRLIGSCFSNPHEMVGKRIMKRACDSREEFATFYTSLELDQREELEESMKILLKKVVTNIDFLDEVTRLSEEFGQGFVELRTHGFRPDYFAIMADATIMECTHLDSAVHKAHTTTQAFSQFGALVFSSVRDGFYKEVRRMRRASNSFSIGSNSSMRRKKPSDSDGARSPCGSPRSSASRHGSPRSASPESGDEASSEEYGNHGLLKPPTRNLLTARSY</sequence>
<evidence type="ECO:0000313" key="3">
    <source>
        <dbReference type="Proteomes" id="UP001331761"/>
    </source>
</evidence>
<feature type="compositionally biased region" description="Polar residues" evidence="1">
    <location>
        <begin position="235"/>
        <end position="250"/>
    </location>
</feature>
<keyword evidence="3" id="KW-1185">Reference proteome</keyword>
<comment type="caution">
    <text evidence="2">The sequence shown here is derived from an EMBL/GenBank/DDBJ whole genome shotgun (WGS) entry which is preliminary data.</text>
</comment>
<protein>
    <submittedName>
        <fullName evidence="2">Uncharacterized protein</fullName>
    </submittedName>
</protein>
<dbReference type="GO" id="GO:0019825">
    <property type="term" value="F:oxygen binding"/>
    <property type="evidence" value="ECO:0007669"/>
    <property type="project" value="InterPro"/>
</dbReference>
<reference evidence="2 3" key="1">
    <citation type="submission" date="2019-10" db="EMBL/GenBank/DDBJ databases">
        <title>Assembly and Annotation for the nematode Trichostrongylus colubriformis.</title>
        <authorList>
            <person name="Martin J."/>
        </authorList>
    </citation>
    <scope>NUCLEOTIDE SEQUENCE [LARGE SCALE GENOMIC DNA]</scope>
    <source>
        <strain evidence="2">G859</strain>
        <tissue evidence="2">Whole worm</tissue>
    </source>
</reference>
<name>A0AAN8FFK9_TRICO</name>
<proteinExistence type="predicted"/>
<evidence type="ECO:0000256" key="1">
    <source>
        <dbReference type="SAM" id="MobiDB-lite"/>
    </source>
</evidence>
<feature type="compositionally biased region" description="Low complexity" evidence="1">
    <location>
        <begin position="207"/>
        <end position="216"/>
    </location>
</feature>
<evidence type="ECO:0000313" key="2">
    <source>
        <dbReference type="EMBL" id="KAK5978801.1"/>
    </source>
</evidence>
<feature type="region of interest" description="Disordered" evidence="1">
    <location>
        <begin position="207"/>
        <end position="280"/>
    </location>
</feature>
<dbReference type="EMBL" id="WIXE01008999">
    <property type="protein sequence ID" value="KAK5978801.1"/>
    <property type="molecule type" value="Genomic_DNA"/>
</dbReference>
<dbReference type="GO" id="GO:0020037">
    <property type="term" value="F:heme binding"/>
    <property type="evidence" value="ECO:0007669"/>
    <property type="project" value="InterPro"/>
</dbReference>
<dbReference type="AlphaFoldDB" id="A0AAN8FFK9"/>
<dbReference type="InterPro" id="IPR012292">
    <property type="entry name" value="Globin/Proto"/>
</dbReference>
<accession>A0AAN8FFK9</accession>
<dbReference type="Proteomes" id="UP001331761">
    <property type="component" value="Unassembled WGS sequence"/>
</dbReference>
<organism evidence="2 3">
    <name type="scientific">Trichostrongylus colubriformis</name>
    <name type="common">Black scour worm</name>
    <dbReference type="NCBI Taxonomy" id="6319"/>
    <lineage>
        <taxon>Eukaryota</taxon>
        <taxon>Metazoa</taxon>
        <taxon>Ecdysozoa</taxon>
        <taxon>Nematoda</taxon>
        <taxon>Chromadorea</taxon>
        <taxon>Rhabditida</taxon>
        <taxon>Rhabditina</taxon>
        <taxon>Rhabditomorpha</taxon>
        <taxon>Strongyloidea</taxon>
        <taxon>Trichostrongylidae</taxon>
        <taxon>Trichostrongylus</taxon>
    </lineage>
</organism>